<evidence type="ECO:0000256" key="5">
    <source>
        <dbReference type="RuleBase" id="RU368024"/>
    </source>
</evidence>
<evidence type="ECO:0000313" key="10">
    <source>
        <dbReference type="Proteomes" id="UP000299102"/>
    </source>
</evidence>
<dbReference type="PANTHER" id="PTHR42881">
    <property type="entry name" value="PROLYL ENDOPEPTIDASE"/>
    <property type="match status" value="1"/>
</dbReference>
<keyword evidence="5" id="KW-0645">Protease</keyword>
<keyword evidence="5" id="KW-0720">Serine protease</keyword>
<protein>
    <recommendedName>
        <fullName evidence="3 5">Prolyl endopeptidase</fullName>
        <ecNumber evidence="5">3.4.21.-</ecNumber>
    </recommendedName>
</protein>
<comment type="catalytic activity">
    <reaction evidence="1">
        <text>Hydrolysis of Pro-|-Xaa &gt;&gt; Ala-|-Xaa in oligopeptides.</text>
        <dbReference type="EC" id="3.4.21.26"/>
    </reaction>
</comment>
<dbReference type="GO" id="GO:0005829">
    <property type="term" value="C:cytosol"/>
    <property type="evidence" value="ECO:0007669"/>
    <property type="project" value="TreeGrafter"/>
</dbReference>
<dbReference type="InterPro" id="IPR002471">
    <property type="entry name" value="Pept_S9_AS"/>
</dbReference>
<feature type="domain" description="SANT and BTB" evidence="8">
    <location>
        <begin position="296"/>
        <end position="386"/>
    </location>
</feature>
<feature type="compositionally biased region" description="Polar residues" evidence="6">
    <location>
        <begin position="712"/>
        <end position="733"/>
    </location>
</feature>
<evidence type="ECO:0000256" key="2">
    <source>
        <dbReference type="ARBA" id="ARBA00005228"/>
    </source>
</evidence>
<dbReference type="STRING" id="151549.A0A4C1T0R4"/>
<comment type="caution">
    <text evidence="9">The sequence shown here is derived from an EMBL/GenBank/DDBJ whole genome shotgun (WGS) entry which is preliminary data.</text>
</comment>
<accession>A0A4C1T0R4</accession>
<dbReference type="AlphaFoldDB" id="A0A4C1T0R4"/>
<dbReference type="GO" id="GO:0006508">
    <property type="term" value="P:proteolysis"/>
    <property type="evidence" value="ECO:0007669"/>
    <property type="project" value="UniProtKB-KW"/>
</dbReference>
<dbReference type="EC" id="3.4.21.-" evidence="5"/>
<gene>
    <name evidence="9" type="primary">Prep</name>
    <name evidence="9" type="ORF">EVAR_70838_1</name>
</gene>
<dbReference type="InterPro" id="IPR002470">
    <property type="entry name" value="Peptidase_S9A"/>
</dbReference>
<evidence type="ECO:0000259" key="7">
    <source>
        <dbReference type="Pfam" id="PF00326"/>
    </source>
</evidence>
<comment type="similarity">
    <text evidence="2 5">Belongs to the peptidase S9A family.</text>
</comment>
<dbReference type="InterPro" id="IPR021777">
    <property type="entry name" value="SANBR_BTB"/>
</dbReference>
<evidence type="ECO:0000256" key="3">
    <source>
        <dbReference type="ARBA" id="ARBA00016310"/>
    </source>
</evidence>
<name>A0A4C1T0R4_EUMVA</name>
<dbReference type="GO" id="GO:0070012">
    <property type="term" value="F:oligopeptidase activity"/>
    <property type="evidence" value="ECO:0007669"/>
    <property type="project" value="TreeGrafter"/>
</dbReference>
<dbReference type="Proteomes" id="UP000299102">
    <property type="component" value="Unassembled WGS sequence"/>
</dbReference>
<evidence type="ECO:0000256" key="6">
    <source>
        <dbReference type="SAM" id="MobiDB-lite"/>
    </source>
</evidence>
<dbReference type="Gene3D" id="3.40.50.1820">
    <property type="entry name" value="alpha/beta hydrolase"/>
    <property type="match status" value="1"/>
</dbReference>
<evidence type="ECO:0000313" key="9">
    <source>
        <dbReference type="EMBL" id="GBP07714.1"/>
    </source>
</evidence>
<keyword evidence="10" id="KW-1185">Reference proteome</keyword>
<evidence type="ECO:0000256" key="4">
    <source>
        <dbReference type="ARBA" id="ARBA00022801"/>
    </source>
</evidence>
<dbReference type="OrthoDB" id="550012at2759"/>
<dbReference type="PROSITE" id="PS00708">
    <property type="entry name" value="PRO_ENDOPEP_SER"/>
    <property type="match status" value="1"/>
</dbReference>
<reference evidence="9 10" key="1">
    <citation type="journal article" date="2019" name="Commun. Biol.">
        <title>The bagworm genome reveals a unique fibroin gene that provides high tensile strength.</title>
        <authorList>
            <person name="Kono N."/>
            <person name="Nakamura H."/>
            <person name="Ohtoshi R."/>
            <person name="Tomita M."/>
            <person name="Numata K."/>
            <person name="Arakawa K."/>
        </authorList>
    </citation>
    <scope>NUCLEOTIDE SEQUENCE [LARGE SCALE GENOMIC DNA]</scope>
</reference>
<evidence type="ECO:0000259" key="8">
    <source>
        <dbReference type="Pfam" id="PF11822"/>
    </source>
</evidence>
<dbReference type="GO" id="GO:0004252">
    <property type="term" value="F:serine-type endopeptidase activity"/>
    <property type="evidence" value="ECO:0007669"/>
    <property type="project" value="UniProtKB-UniRule"/>
</dbReference>
<dbReference type="PRINTS" id="PR00862">
    <property type="entry name" value="PROLIGOPTASE"/>
</dbReference>
<proteinExistence type="inferred from homology"/>
<organism evidence="9 10">
    <name type="scientific">Eumeta variegata</name>
    <name type="common">Bagworm moth</name>
    <name type="synonym">Eumeta japonica</name>
    <dbReference type="NCBI Taxonomy" id="151549"/>
    <lineage>
        <taxon>Eukaryota</taxon>
        <taxon>Metazoa</taxon>
        <taxon>Ecdysozoa</taxon>
        <taxon>Arthropoda</taxon>
        <taxon>Hexapoda</taxon>
        <taxon>Insecta</taxon>
        <taxon>Pterygota</taxon>
        <taxon>Neoptera</taxon>
        <taxon>Endopterygota</taxon>
        <taxon>Lepidoptera</taxon>
        <taxon>Glossata</taxon>
        <taxon>Ditrysia</taxon>
        <taxon>Tineoidea</taxon>
        <taxon>Psychidae</taxon>
        <taxon>Oiketicinae</taxon>
        <taxon>Eumeta</taxon>
    </lineage>
</organism>
<dbReference type="EMBL" id="BGZK01004230">
    <property type="protein sequence ID" value="GBP07714.1"/>
    <property type="molecule type" value="Genomic_DNA"/>
</dbReference>
<dbReference type="InterPro" id="IPR001375">
    <property type="entry name" value="Peptidase_S9_cat"/>
</dbReference>
<dbReference type="SUPFAM" id="SSF53474">
    <property type="entry name" value="alpha/beta-Hydrolases"/>
    <property type="match status" value="1"/>
</dbReference>
<dbReference type="Pfam" id="PF00326">
    <property type="entry name" value="Peptidase_S9"/>
    <property type="match status" value="1"/>
</dbReference>
<feature type="region of interest" description="Disordered" evidence="6">
    <location>
        <begin position="710"/>
        <end position="746"/>
    </location>
</feature>
<dbReference type="InterPro" id="IPR051167">
    <property type="entry name" value="Prolyl_oligopep/macrocyclase"/>
</dbReference>
<dbReference type="PANTHER" id="PTHR42881:SF2">
    <property type="entry name" value="PROLYL ENDOPEPTIDASE"/>
    <property type="match status" value="1"/>
</dbReference>
<dbReference type="InterPro" id="IPR029058">
    <property type="entry name" value="AB_hydrolase_fold"/>
</dbReference>
<evidence type="ECO:0000256" key="1">
    <source>
        <dbReference type="ARBA" id="ARBA00001070"/>
    </source>
</evidence>
<keyword evidence="4 5" id="KW-0378">Hydrolase</keyword>
<dbReference type="Pfam" id="PF11822">
    <property type="entry name" value="BTB_SANBR"/>
    <property type="match status" value="1"/>
</dbReference>
<feature type="domain" description="Peptidase S9 prolyl oligopeptidase catalytic" evidence="7">
    <location>
        <begin position="7"/>
        <end position="154"/>
    </location>
</feature>
<sequence length="746" mass="83844">MFIDSFDGMLAYPNLRGGGEYGEKWHNAGRLLNKQNVFDDFQAAAEYLIANNYTTKDRLVIQGGSNGGLLVGACINQRPDLFGAAVAQVGVMDMLRFHKFTIGHAWCSDYGNPSEKEHFENLIKYSPLHNVHVPNSADKEYPSTLILTADHDDRSDDQFQKQNTETNKNSSAAVTTGYRNRTKVDGAYSPINFEKLSQNKLVNDLYGFNNTKIRSSDGDLKGNNAGGDAAGATQRNLLPFLPLVCPIPMFKLSSRLKPKQREIKDTKLTAKTCSAALTCEESNDINETPINKDSSSKSLLVSKMGYFADITAGQKLEDMDISVHCDIQIFEWLMKWVKSDSGPNGSSSNTNTNLNSNSQPTLNVNNVVPILVSACFLQMEPLLLDCLSFCHAHLGDVVRVSTNLSCLHDTIITRLAAMFTNVELEMGCQFREHSVLVETDRERSILSIVQLAIEGNALNELPSLRLKEIIANGQNEPRWKSITIMPQRCRQGLLPLLNPDESRVGSTSPSFQNEFKKEESLIPPTCKRTDRHGARNTSVWEWITFSMQSCMPPPLLQVNMIPQWFLVRLQKRIKFPFGEACETNFLKLFAESSTETESTDTSDNVRVSKFSFTSYNDSFQQVQVMDANHLITKLCTKTETEQKQNKKYQRSNQDNQREFEERVMKQVMVMVQKKFGIDAGVSQPNRPLGGTYIKLEHEWREQLKQRMYHFGSGSSTNSQLGNTSNNNVTLNSKGNRRKPITLGSKI</sequence>